<evidence type="ECO:0000259" key="3">
    <source>
        <dbReference type="Pfam" id="PF16344"/>
    </source>
</evidence>
<gene>
    <name evidence="4" type="ORF">RG47T_2930</name>
</gene>
<organism evidence="4 5">
    <name type="scientific">Mucilaginibacter polytrichastri</name>
    <dbReference type="NCBI Taxonomy" id="1302689"/>
    <lineage>
        <taxon>Bacteria</taxon>
        <taxon>Pseudomonadati</taxon>
        <taxon>Bacteroidota</taxon>
        <taxon>Sphingobacteriia</taxon>
        <taxon>Sphingobacteriales</taxon>
        <taxon>Sphingobacteriaceae</taxon>
        <taxon>Mucilaginibacter</taxon>
    </lineage>
</organism>
<dbReference type="PANTHER" id="PTHR30273">
    <property type="entry name" value="PERIPLASMIC SIGNAL SENSOR AND SIGMA FACTOR ACTIVATOR FECR-RELATED"/>
    <property type="match status" value="1"/>
</dbReference>
<feature type="domain" description="FecR protein" evidence="2">
    <location>
        <begin position="131"/>
        <end position="217"/>
    </location>
</feature>
<evidence type="ECO:0000259" key="2">
    <source>
        <dbReference type="Pfam" id="PF04773"/>
    </source>
</evidence>
<name>A0A1Q6A0C7_9SPHI</name>
<dbReference type="InterPro" id="IPR032508">
    <property type="entry name" value="FecR_C"/>
</dbReference>
<dbReference type="InterPro" id="IPR006860">
    <property type="entry name" value="FecR"/>
</dbReference>
<accession>A0A1Q6A0C7</accession>
<feature type="domain" description="Protein FecR C-terminal" evidence="3">
    <location>
        <begin position="277"/>
        <end position="345"/>
    </location>
</feature>
<evidence type="ECO:0000256" key="1">
    <source>
        <dbReference type="SAM" id="Phobius"/>
    </source>
</evidence>
<dbReference type="Gene3D" id="2.60.120.1440">
    <property type="match status" value="1"/>
</dbReference>
<keyword evidence="1" id="KW-0812">Transmembrane</keyword>
<dbReference type="GO" id="GO:0016989">
    <property type="term" value="F:sigma factor antagonist activity"/>
    <property type="evidence" value="ECO:0007669"/>
    <property type="project" value="TreeGrafter"/>
</dbReference>
<dbReference type="OrthoDB" id="934696at2"/>
<evidence type="ECO:0000313" key="4">
    <source>
        <dbReference type="EMBL" id="OKS87469.1"/>
    </source>
</evidence>
<dbReference type="Gene3D" id="3.55.50.30">
    <property type="match status" value="1"/>
</dbReference>
<dbReference type="STRING" id="1302689.RG47T_2930"/>
<dbReference type="Pfam" id="PF04773">
    <property type="entry name" value="FecR"/>
    <property type="match status" value="1"/>
</dbReference>
<proteinExistence type="predicted"/>
<dbReference type="EMBL" id="MPPL01000001">
    <property type="protein sequence ID" value="OKS87469.1"/>
    <property type="molecule type" value="Genomic_DNA"/>
</dbReference>
<dbReference type="PANTHER" id="PTHR30273:SF2">
    <property type="entry name" value="PROTEIN FECR"/>
    <property type="match status" value="1"/>
</dbReference>
<dbReference type="PIRSF" id="PIRSF018266">
    <property type="entry name" value="FecR"/>
    <property type="match status" value="1"/>
</dbReference>
<keyword evidence="1" id="KW-0472">Membrane</keyword>
<dbReference type="AlphaFoldDB" id="A0A1Q6A0C7"/>
<evidence type="ECO:0000313" key="5">
    <source>
        <dbReference type="Proteomes" id="UP000186720"/>
    </source>
</evidence>
<feature type="transmembrane region" description="Helical" evidence="1">
    <location>
        <begin position="77"/>
        <end position="100"/>
    </location>
</feature>
<dbReference type="RefSeq" id="WP_074490073.1">
    <property type="nucleotide sequence ID" value="NZ_FPAM01000006.1"/>
</dbReference>
<protein>
    <recommendedName>
        <fullName evidence="6">FecR protein domain-containing protein</fullName>
    </recommendedName>
</protein>
<reference evidence="4 5" key="1">
    <citation type="submission" date="2016-11" db="EMBL/GenBank/DDBJ databases">
        <title>Whole Genome Sequencing of Mucilaginibacter polytrichastri RG4-7(T) isolated from the moss sample.</title>
        <authorList>
            <person name="Li Y."/>
        </authorList>
    </citation>
    <scope>NUCLEOTIDE SEQUENCE [LARGE SCALE GENOMIC DNA]</scope>
    <source>
        <strain evidence="4 5">RG4-7</strain>
    </source>
</reference>
<keyword evidence="5" id="KW-1185">Reference proteome</keyword>
<evidence type="ECO:0008006" key="6">
    <source>
        <dbReference type="Google" id="ProtNLM"/>
    </source>
</evidence>
<dbReference type="Proteomes" id="UP000186720">
    <property type="component" value="Unassembled WGS sequence"/>
</dbReference>
<dbReference type="InterPro" id="IPR012373">
    <property type="entry name" value="Ferrdict_sens_TM"/>
</dbReference>
<dbReference type="Pfam" id="PF16344">
    <property type="entry name" value="FecR_C"/>
    <property type="match status" value="1"/>
</dbReference>
<keyword evidence="1" id="KW-1133">Transmembrane helix</keyword>
<sequence length="348" mass="38653">MEVTKELLSKFFRQECKPEEHTAVSEYFHNHPDELESYLDEEDWNNFSLENELDPAVSQQMFDVIESHINQKAGRVILIRIVSIAACLVAVLGIAVFIGLNNYKVSKINSLNLNTANKSSNDTVYNKTDHVKYIALKDGSQISLSPVSMVVYQHSFDQKKREVYLTGEAFFNVAKDKSRPFTVYAGGLSTTALGTSFRITAFAKSNLTRVQLFTGKVVVKQLKKKDNTANTDVYLTPGKMVALDRAGYSTKVSEINEAPASVNGSVELNTAVKGNIISFNNQPLTTVIDILQKAYQVKIKAGKGNLANRYFTGAVNIQKEQVDDVLHTVAMLNKLNLSKHNGTYILGE</sequence>
<comment type="caution">
    <text evidence="4">The sequence shown here is derived from an EMBL/GenBank/DDBJ whole genome shotgun (WGS) entry which is preliminary data.</text>
</comment>